<name>A0A812T0Z4_9DINO</name>
<keyword evidence="2" id="KW-1185">Reference proteome</keyword>
<evidence type="ECO:0000313" key="1">
    <source>
        <dbReference type="EMBL" id="CAE7511038.1"/>
    </source>
</evidence>
<sequence length="362" mass="40083">MPQTGSSASLGTPGLRVPQTPVAAFGCWEAPGLRIPQTPVAAFGVRGTPGLTPGIRMPETPGTPSSMFLRTPGLHVPQTPPATPASTFLSASLGTPGLRVPQTPVAAFGRWEAPGPFELQTPLPEEQQPCEDPCDDTRSPGVAGSGMDTFEEACSHSGMPEHARYCMHCGEPLQRPRSRTRSPDVHGKLRKNWGSLDLEIVGFRLPPGAECEDYDGSEPLWDHFRSCLLRGRAEAVEVKEEIDETGDVQTVPIEAVGNLQQWCSSRFRDGRTLEETTSQLKRGRINELEHHNFVLNVAKACVDGNVYYWSLDHRRLLCLRQAGKQHVRVKVCLSGRRFDEFARKDFGRLRHDEHIQVRGRRR</sequence>
<dbReference type="EMBL" id="CAJNDS010002523">
    <property type="protein sequence ID" value="CAE7511038.1"/>
    <property type="molecule type" value="Genomic_DNA"/>
</dbReference>
<proteinExistence type="predicted"/>
<gene>
    <name evidence="1" type="ORF">SNAT2548_LOCUS28624</name>
</gene>
<accession>A0A812T0Z4</accession>
<dbReference type="AlphaFoldDB" id="A0A812T0Z4"/>
<protein>
    <submittedName>
        <fullName evidence="1">Uncharacterized protein</fullName>
    </submittedName>
</protein>
<dbReference type="Proteomes" id="UP000604046">
    <property type="component" value="Unassembled WGS sequence"/>
</dbReference>
<evidence type="ECO:0000313" key="2">
    <source>
        <dbReference type="Proteomes" id="UP000604046"/>
    </source>
</evidence>
<organism evidence="1 2">
    <name type="scientific">Symbiodinium natans</name>
    <dbReference type="NCBI Taxonomy" id="878477"/>
    <lineage>
        <taxon>Eukaryota</taxon>
        <taxon>Sar</taxon>
        <taxon>Alveolata</taxon>
        <taxon>Dinophyceae</taxon>
        <taxon>Suessiales</taxon>
        <taxon>Symbiodiniaceae</taxon>
        <taxon>Symbiodinium</taxon>
    </lineage>
</organism>
<comment type="caution">
    <text evidence="1">The sequence shown here is derived from an EMBL/GenBank/DDBJ whole genome shotgun (WGS) entry which is preliminary data.</text>
</comment>
<reference evidence="1" key="1">
    <citation type="submission" date="2021-02" db="EMBL/GenBank/DDBJ databases">
        <authorList>
            <person name="Dougan E. K."/>
            <person name="Rhodes N."/>
            <person name="Thang M."/>
            <person name="Chan C."/>
        </authorList>
    </citation>
    <scope>NUCLEOTIDE SEQUENCE</scope>
</reference>